<dbReference type="Proteomes" id="UP000765160">
    <property type="component" value="Unassembled WGS sequence"/>
</dbReference>
<name>A0ABX1EVU1_9PROT</name>
<dbReference type="InterPro" id="IPR036388">
    <property type="entry name" value="WH-like_DNA-bd_sf"/>
</dbReference>
<accession>A0ABX1EVU1</accession>
<feature type="modified residue" description="4-aspartylphosphate" evidence="6">
    <location>
        <position position="68"/>
    </location>
</feature>
<proteinExistence type="predicted"/>
<evidence type="ECO:0000259" key="9">
    <source>
        <dbReference type="PROSITE" id="PS50110"/>
    </source>
</evidence>
<dbReference type="PROSITE" id="PS51755">
    <property type="entry name" value="OMPR_PHOB"/>
    <property type="match status" value="1"/>
</dbReference>
<dbReference type="SMART" id="SM00862">
    <property type="entry name" value="Trans_reg_C"/>
    <property type="match status" value="1"/>
</dbReference>
<dbReference type="InterPro" id="IPR016032">
    <property type="entry name" value="Sig_transdc_resp-reg_C-effctor"/>
</dbReference>
<dbReference type="PANTHER" id="PTHR48111">
    <property type="entry name" value="REGULATOR OF RPOS"/>
    <property type="match status" value="1"/>
</dbReference>
<dbReference type="InterPro" id="IPR001789">
    <property type="entry name" value="Sig_transdc_resp-reg_receiver"/>
</dbReference>
<evidence type="ECO:0000256" key="8">
    <source>
        <dbReference type="SAM" id="MobiDB-lite"/>
    </source>
</evidence>
<evidence type="ECO:0000256" key="5">
    <source>
        <dbReference type="ARBA" id="ARBA00023163"/>
    </source>
</evidence>
<evidence type="ECO:0000256" key="2">
    <source>
        <dbReference type="ARBA" id="ARBA00023012"/>
    </source>
</evidence>
<keyword evidence="12" id="KW-1185">Reference proteome</keyword>
<evidence type="ECO:0000256" key="7">
    <source>
        <dbReference type="PROSITE-ProRule" id="PRU01091"/>
    </source>
</evidence>
<dbReference type="RefSeq" id="WP_168046248.1">
    <property type="nucleotide sequence ID" value="NZ_JAATJR010000001.1"/>
</dbReference>
<dbReference type="InterPro" id="IPR001867">
    <property type="entry name" value="OmpR/PhoB-type_DNA-bd"/>
</dbReference>
<evidence type="ECO:0000256" key="3">
    <source>
        <dbReference type="ARBA" id="ARBA00023015"/>
    </source>
</evidence>
<comment type="caution">
    <text evidence="11">The sequence shown here is derived from an EMBL/GenBank/DDBJ whole genome shotgun (WGS) entry which is preliminary data.</text>
</comment>
<dbReference type="SUPFAM" id="SSF52172">
    <property type="entry name" value="CheY-like"/>
    <property type="match status" value="1"/>
</dbReference>
<keyword evidence="5" id="KW-0804">Transcription</keyword>
<keyword evidence="2" id="KW-0902">Two-component regulatory system</keyword>
<dbReference type="PANTHER" id="PTHR48111:SF1">
    <property type="entry name" value="TWO-COMPONENT RESPONSE REGULATOR ORR33"/>
    <property type="match status" value="1"/>
</dbReference>
<dbReference type="CDD" id="cd00383">
    <property type="entry name" value="trans_reg_C"/>
    <property type="match status" value="1"/>
</dbReference>
<feature type="region of interest" description="Disordered" evidence="8">
    <location>
        <begin position="246"/>
        <end position="274"/>
    </location>
</feature>
<keyword evidence="1 6" id="KW-0597">Phosphoprotein</keyword>
<reference evidence="11 12" key="1">
    <citation type="submission" date="2020-03" db="EMBL/GenBank/DDBJ databases">
        <title>Roseomonas selenitidurans sp. nov. isolated from soil.</title>
        <authorList>
            <person name="Liu H."/>
        </authorList>
    </citation>
    <scope>NUCLEOTIDE SEQUENCE [LARGE SCALE GENOMIC DNA]</scope>
    <source>
        <strain evidence="11 12">JCM 15073</strain>
    </source>
</reference>
<dbReference type="Gene3D" id="1.10.10.10">
    <property type="entry name" value="Winged helix-like DNA-binding domain superfamily/Winged helix DNA-binding domain"/>
    <property type="match status" value="1"/>
</dbReference>
<protein>
    <submittedName>
        <fullName evidence="11">Response regulator transcription factor</fullName>
    </submittedName>
</protein>
<dbReference type="EMBL" id="JAAVTX010000001">
    <property type="protein sequence ID" value="NKE43325.1"/>
    <property type="molecule type" value="Genomic_DNA"/>
</dbReference>
<evidence type="ECO:0000259" key="10">
    <source>
        <dbReference type="PROSITE" id="PS51755"/>
    </source>
</evidence>
<gene>
    <name evidence="11" type="ORF">HB662_00945</name>
</gene>
<dbReference type="Pfam" id="PF00486">
    <property type="entry name" value="Trans_reg_C"/>
    <property type="match status" value="1"/>
</dbReference>
<feature type="DNA-binding region" description="OmpR/PhoB-type" evidence="7">
    <location>
        <begin position="141"/>
        <end position="239"/>
    </location>
</feature>
<evidence type="ECO:0000313" key="12">
    <source>
        <dbReference type="Proteomes" id="UP000765160"/>
    </source>
</evidence>
<evidence type="ECO:0000256" key="1">
    <source>
        <dbReference type="ARBA" id="ARBA00022553"/>
    </source>
</evidence>
<keyword evidence="3" id="KW-0805">Transcription regulation</keyword>
<dbReference type="SUPFAM" id="SSF46894">
    <property type="entry name" value="C-terminal effector domain of the bipartite response regulators"/>
    <property type="match status" value="1"/>
</dbReference>
<dbReference type="InterPro" id="IPR039420">
    <property type="entry name" value="WalR-like"/>
</dbReference>
<feature type="domain" description="OmpR/PhoB-type" evidence="10">
    <location>
        <begin position="141"/>
        <end position="239"/>
    </location>
</feature>
<dbReference type="Gene3D" id="3.40.50.2300">
    <property type="match status" value="1"/>
</dbReference>
<feature type="domain" description="Response regulatory" evidence="9">
    <location>
        <begin position="3"/>
        <end position="133"/>
    </location>
</feature>
<organism evidence="11 12">
    <name type="scientific">Falsiroseomonas frigidaquae</name>
    <dbReference type="NCBI Taxonomy" id="487318"/>
    <lineage>
        <taxon>Bacteria</taxon>
        <taxon>Pseudomonadati</taxon>
        <taxon>Pseudomonadota</taxon>
        <taxon>Alphaproteobacteria</taxon>
        <taxon>Acetobacterales</taxon>
        <taxon>Roseomonadaceae</taxon>
        <taxon>Falsiroseomonas</taxon>
    </lineage>
</organism>
<sequence>MVQLLLIADLASSRSDLAARLSAAGVTLRSMTAAQSAEAMTGSDQTGQAMAAEALHAGADMVDGIVIDCPDLRGTALPLLRGLRQTGLRLPVILLTATPAPGEEAEAFNLGADAVLGRKAPAATLLARIAAIQRRAPARKAATLRCGNVVLDRASSTLSVDGQPVEVTPYELNVLDMLMSARGGVLSKDRISEALHDGDAEAAAGVLRVFICRLRRKLAERNADDIIRTVWGVGYRVEAPAAAPGHAASHHALPRPVASGSVASGSGTPAAARA</sequence>
<feature type="compositionally biased region" description="Low complexity" evidence="8">
    <location>
        <begin position="254"/>
        <end position="274"/>
    </location>
</feature>
<evidence type="ECO:0000256" key="6">
    <source>
        <dbReference type="PROSITE-ProRule" id="PRU00169"/>
    </source>
</evidence>
<dbReference type="PROSITE" id="PS50110">
    <property type="entry name" value="RESPONSE_REGULATORY"/>
    <property type="match status" value="1"/>
</dbReference>
<evidence type="ECO:0000313" key="11">
    <source>
        <dbReference type="EMBL" id="NKE43325.1"/>
    </source>
</evidence>
<evidence type="ECO:0000256" key="4">
    <source>
        <dbReference type="ARBA" id="ARBA00023125"/>
    </source>
</evidence>
<dbReference type="InterPro" id="IPR011006">
    <property type="entry name" value="CheY-like_superfamily"/>
</dbReference>
<keyword evidence="4 7" id="KW-0238">DNA-binding</keyword>